<dbReference type="EMBL" id="JACXJA010000030">
    <property type="protein sequence ID" value="MBD2864503.1"/>
    <property type="molecule type" value="Genomic_DNA"/>
</dbReference>
<keyword evidence="3" id="KW-1185">Reference proteome</keyword>
<organism evidence="2 3">
    <name type="scientific">Paenibacillus oceani</name>
    <dbReference type="NCBI Taxonomy" id="2772510"/>
    <lineage>
        <taxon>Bacteria</taxon>
        <taxon>Bacillati</taxon>
        <taxon>Bacillota</taxon>
        <taxon>Bacilli</taxon>
        <taxon>Bacillales</taxon>
        <taxon>Paenibacillaceae</taxon>
        <taxon>Paenibacillus</taxon>
    </lineage>
</organism>
<dbReference type="InterPro" id="IPR010982">
    <property type="entry name" value="Lambda_DNA-bd_dom_sf"/>
</dbReference>
<protein>
    <submittedName>
        <fullName evidence="2">Helix-turn-helix transcriptional regulator</fullName>
    </submittedName>
</protein>
<proteinExistence type="predicted"/>
<dbReference type="Proteomes" id="UP000639396">
    <property type="component" value="Unassembled WGS sequence"/>
</dbReference>
<dbReference type="Gene3D" id="1.10.260.40">
    <property type="entry name" value="lambda repressor-like DNA-binding domains"/>
    <property type="match status" value="1"/>
</dbReference>
<accession>A0A927CD62</accession>
<feature type="domain" description="HTH cro/C1-type" evidence="1">
    <location>
        <begin position="7"/>
        <end position="62"/>
    </location>
</feature>
<reference evidence="2" key="1">
    <citation type="submission" date="2020-09" db="EMBL/GenBank/DDBJ databases">
        <title>A novel bacterium of genus Paenibacillus, isolated from South China Sea.</title>
        <authorList>
            <person name="Huang H."/>
            <person name="Mo K."/>
            <person name="Hu Y."/>
        </authorList>
    </citation>
    <scope>NUCLEOTIDE SEQUENCE</scope>
    <source>
        <strain evidence="2">IB182363</strain>
    </source>
</reference>
<name>A0A927CD62_9BACL</name>
<dbReference type="SMART" id="SM00530">
    <property type="entry name" value="HTH_XRE"/>
    <property type="match status" value="1"/>
</dbReference>
<evidence type="ECO:0000313" key="2">
    <source>
        <dbReference type="EMBL" id="MBD2864503.1"/>
    </source>
</evidence>
<evidence type="ECO:0000313" key="3">
    <source>
        <dbReference type="Proteomes" id="UP000639396"/>
    </source>
</evidence>
<dbReference type="SUPFAM" id="SSF47413">
    <property type="entry name" value="lambda repressor-like DNA-binding domains"/>
    <property type="match status" value="1"/>
</dbReference>
<sequence length="77" mass="9102">MKIRLRLQEILDERNMSQRQLAVMTNMRPGTINHLCRGTTDRIYLSTLEEICRALGIHIHQLIEQVDDEVDSERDLR</sequence>
<dbReference type="CDD" id="cd00093">
    <property type="entry name" value="HTH_XRE"/>
    <property type="match status" value="1"/>
</dbReference>
<dbReference type="Pfam" id="PF13443">
    <property type="entry name" value="HTH_26"/>
    <property type="match status" value="1"/>
</dbReference>
<gene>
    <name evidence="2" type="ORF">IDH45_21165</name>
</gene>
<dbReference type="InterPro" id="IPR001387">
    <property type="entry name" value="Cro/C1-type_HTH"/>
</dbReference>
<comment type="caution">
    <text evidence="2">The sequence shown here is derived from an EMBL/GenBank/DDBJ whole genome shotgun (WGS) entry which is preliminary data.</text>
</comment>
<dbReference type="GO" id="GO:0003677">
    <property type="term" value="F:DNA binding"/>
    <property type="evidence" value="ECO:0007669"/>
    <property type="project" value="InterPro"/>
</dbReference>
<dbReference type="AlphaFoldDB" id="A0A927CD62"/>
<dbReference type="RefSeq" id="WP_190930129.1">
    <property type="nucleotide sequence ID" value="NZ_JACXJA010000030.1"/>
</dbReference>
<evidence type="ECO:0000259" key="1">
    <source>
        <dbReference type="PROSITE" id="PS50943"/>
    </source>
</evidence>
<dbReference type="PROSITE" id="PS50943">
    <property type="entry name" value="HTH_CROC1"/>
    <property type="match status" value="1"/>
</dbReference>